<evidence type="ECO:0000256" key="1">
    <source>
        <dbReference type="SAM" id="MobiDB-lite"/>
    </source>
</evidence>
<dbReference type="OrthoDB" id="10646361at2759"/>
<proteinExistence type="predicted"/>
<dbReference type="InterPro" id="IPR013087">
    <property type="entry name" value="Znf_C2H2_type"/>
</dbReference>
<evidence type="ECO:0000259" key="2">
    <source>
        <dbReference type="PROSITE" id="PS00028"/>
    </source>
</evidence>
<feature type="domain" description="C2H2-type" evidence="2">
    <location>
        <begin position="72"/>
        <end position="94"/>
    </location>
</feature>
<reference evidence="3" key="1">
    <citation type="submission" date="2022-01" db="EMBL/GenBank/DDBJ databases">
        <authorList>
            <person name="King R."/>
        </authorList>
    </citation>
    <scope>NUCLEOTIDE SEQUENCE</scope>
</reference>
<feature type="region of interest" description="Disordered" evidence="1">
    <location>
        <begin position="1"/>
        <end position="21"/>
    </location>
</feature>
<keyword evidence="4" id="KW-1185">Reference proteome</keyword>
<accession>A0A9N9RJD5</accession>
<reference evidence="3" key="2">
    <citation type="submission" date="2022-10" db="EMBL/GenBank/DDBJ databases">
        <authorList>
            <consortium name="ENA_rothamsted_submissions"/>
            <consortium name="culmorum"/>
            <person name="King R."/>
        </authorList>
    </citation>
    <scope>NUCLEOTIDE SEQUENCE</scope>
</reference>
<evidence type="ECO:0000313" key="4">
    <source>
        <dbReference type="Proteomes" id="UP001153620"/>
    </source>
</evidence>
<name>A0A9N9RJD5_9DIPT</name>
<organism evidence="3 4">
    <name type="scientific">Chironomus riparius</name>
    <dbReference type="NCBI Taxonomy" id="315576"/>
    <lineage>
        <taxon>Eukaryota</taxon>
        <taxon>Metazoa</taxon>
        <taxon>Ecdysozoa</taxon>
        <taxon>Arthropoda</taxon>
        <taxon>Hexapoda</taxon>
        <taxon>Insecta</taxon>
        <taxon>Pterygota</taxon>
        <taxon>Neoptera</taxon>
        <taxon>Endopterygota</taxon>
        <taxon>Diptera</taxon>
        <taxon>Nematocera</taxon>
        <taxon>Chironomoidea</taxon>
        <taxon>Chironomidae</taxon>
        <taxon>Chironominae</taxon>
        <taxon>Chironomus</taxon>
    </lineage>
</organism>
<dbReference type="AlphaFoldDB" id="A0A9N9RJD5"/>
<dbReference type="Proteomes" id="UP001153620">
    <property type="component" value="Chromosome 1"/>
</dbReference>
<dbReference type="PROSITE" id="PS00028">
    <property type="entry name" value="ZINC_FINGER_C2H2_1"/>
    <property type="match status" value="1"/>
</dbReference>
<evidence type="ECO:0000313" key="3">
    <source>
        <dbReference type="EMBL" id="CAG9798177.1"/>
    </source>
</evidence>
<sequence length="522" mass="60465">MMWLNGSMSHDVGKDHNSSDKISYKRNEVKKYVQVKIDNPLPPNLPKELELHKKFYANYVTIKKQTMNARECHFEGCNKTYADISQMRKHHMGHYSKDEYEKFQCNICYVNHDTYRGLQAHVKKNNCIKITFPPERVFYRKALDAIVEQQPKQLKKCNKCGHVPASYNSKFFRHLHSCYRFAYPCDKCGLKYAAYQNARLHSDLCNGIKPANYMDLYFRSDIVSKPLEESKSKTWTHAQMLEHMKEIGVPKLRALLQLHPNKALITIGQTHDIKERFKSYSCNWQVYKNFEFDRYIEFDSYVLFKCWSRFEALWYEYLLQVNTQTPSGIFFNEFGTRSNKQRIQKPGIVKEDCEESDYYVYVRCTRKPFVWRTQKIVPEKDSEQDDTAEPPIKKIKTLSDTGTLSAFIPSTSKGFAPSTSKGFAPAVPIIVISSSSESSLELNDNHETSGLLGSTISTSLNLVKSNIVGNEVVDCLQLKETVIVMKESEEELKKSSVSRSSSFDSLELMPLAQEFDLDDFVF</sequence>
<dbReference type="EMBL" id="OU895877">
    <property type="protein sequence ID" value="CAG9798177.1"/>
    <property type="molecule type" value="Genomic_DNA"/>
</dbReference>
<feature type="compositionally biased region" description="Basic and acidic residues" evidence="1">
    <location>
        <begin position="11"/>
        <end position="21"/>
    </location>
</feature>
<protein>
    <recommendedName>
        <fullName evidence="2">C2H2-type domain-containing protein</fullName>
    </recommendedName>
</protein>
<gene>
    <name evidence="3" type="ORF">CHIRRI_LOCUS1162</name>
</gene>